<comment type="caution">
    <text evidence="3">The sequence shown here is derived from an EMBL/GenBank/DDBJ whole genome shotgun (WGS) entry which is preliminary data.</text>
</comment>
<protein>
    <submittedName>
        <fullName evidence="3">PorT family protein</fullName>
    </submittedName>
</protein>
<organism evidence="3 4">
    <name type="scientific">Oceanihabitans sediminis</name>
    <dbReference type="NCBI Taxonomy" id="1812012"/>
    <lineage>
        <taxon>Bacteria</taxon>
        <taxon>Pseudomonadati</taxon>
        <taxon>Bacteroidota</taxon>
        <taxon>Flavobacteriia</taxon>
        <taxon>Flavobacteriales</taxon>
        <taxon>Flavobacteriaceae</taxon>
        <taxon>Oceanihabitans</taxon>
    </lineage>
</organism>
<reference evidence="3 4" key="1">
    <citation type="submission" date="2018-07" db="EMBL/GenBank/DDBJ databases">
        <title>Oceanihabitans testaceum sp. nov., isolated from marine sediment.</title>
        <authorList>
            <person name="Li C.-M."/>
        </authorList>
    </citation>
    <scope>NUCLEOTIDE SEQUENCE [LARGE SCALE GENOMIC DNA]</scope>
    <source>
        <strain evidence="3 4">S9-10</strain>
    </source>
</reference>
<evidence type="ECO:0000313" key="4">
    <source>
        <dbReference type="Proteomes" id="UP000252249"/>
    </source>
</evidence>
<dbReference type="InterPro" id="IPR011250">
    <property type="entry name" value="OMP/PagP_B-barrel"/>
</dbReference>
<dbReference type="Proteomes" id="UP000252249">
    <property type="component" value="Unassembled WGS sequence"/>
</dbReference>
<dbReference type="RefSeq" id="WP_072348054.1">
    <property type="nucleotide sequence ID" value="NZ_JAWVXR010000001.1"/>
</dbReference>
<dbReference type="Pfam" id="PF13568">
    <property type="entry name" value="OMP_b-brl_2"/>
    <property type="match status" value="1"/>
</dbReference>
<feature type="signal peptide" evidence="1">
    <location>
        <begin position="1"/>
        <end position="19"/>
    </location>
</feature>
<name>A0A368P5Q3_9FLAO</name>
<dbReference type="AlphaFoldDB" id="A0A368P5Q3"/>
<evidence type="ECO:0000313" key="3">
    <source>
        <dbReference type="EMBL" id="RCU58217.1"/>
    </source>
</evidence>
<feature type="domain" description="Outer membrane protein beta-barrel" evidence="2">
    <location>
        <begin position="23"/>
        <end position="172"/>
    </location>
</feature>
<dbReference type="EMBL" id="QPIG01000001">
    <property type="protein sequence ID" value="RCU58217.1"/>
    <property type="molecule type" value="Genomic_DNA"/>
</dbReference>
<proteinExistence type="predicted"/>
<dbReference type="InterPro" id="IPR025665">
    <property type="entry name" value="Beta-barrel_OMP_2"/>
</dbReference>
<dbReference type="OrthoDB" id="947434at2"/>
<evidence type="ECO:0000256" key="1">
    <source>
        <dbReference type="SAM" id="SignalP"/>
    </source>
</evidence>
<dbReference type="SUPFAM" id="SSF56925">
    <property type="entry name" value="OMPA-like"/>
    <property type="match status" value="1"/>
</dbReference>
<keyword evidence="4" id="KW-1185">Reference proteome</keyword>
<gene>
    <name evidence="3" type="ORF">DU428_02220</name>
</gene>
<keyword evidence="1" id="KW-0732">Signal</keyword>
<evidence type="ECO:0000259" key="2">
    <source>
        <dbReference type="Pfam" id="PF13568"/>
    </source>
</evidence>
<sequence length="206" mass="22490">MKKALLSLALLVTSSIAIAQVTVSPGIKAGINKSNISDMEGTSSKTGFHAGLFVNLDLASFYELQVETTYSNQGAKVKNYSLDNYQGDVIINENGTSDLNLDYLSIGIANKFFIVKDLGVHFIVGPTIDILLKDDFGDSTPIDFSFFGGVGYEFPFGLAIEARYKQGIIDLDDGLTTFGSENTEYDKNYLNGVLQLGVAYKFDFRK</sequence>
<accession>A0A368P5Q3</accession>
<feature type="chain" id="PRO_5016802465" evidence="1">
    <location>
        <begin position="20"/>
        <end position="206"/>
    </location>
</feature>